<dbReference type="SUPFAM" id="SSF50044">
    <property type="entry name" value="SH3-domain"/>
    <property type="match status" value="1"/>
</dbReference>
<dbReference type="InterPro" id="IPR001452">
    <property type="entry name" value="SH3_domain"/>
</dbReference>
<dbReference type="Pfam" id="PF01841">
    <property type="entry name" value="Transglut_core"/>
    <property type="match status" value="1"/>
</dbReference>
<dbReference type="InterPro" id="IPR056409">
    <property type="entry name" value="Ig_CYK3_C"/>
</dbReference>
<dbReference type="FunFam" id="2.30.30.40:FF:000168">
    <property type="entry name" value="SH3 domain protein (Cyk3)"/>
    <property type="match status" value="1"/>
</dbReference>
<feature type="region of interest" description="Disordered" evidence="3">
    <location>
        <begin position="93"/>
        <end position="417"/>
    </location>
</feature>
<dbReference type="InterPro" id="IPR002931">
    <property type="entry name" value="Transglutaminase-like"/>
</dbReference>
<feature type="compositionally biased region" description="Polar residues" evidence="3">
    <location>
        <begin position="638"/>
        <end position="650"/>
    </location>
</feature>
<dbReference type="Gene3D" id="3.10.620.30">
    <property type="match status" value="1"/>
</dbReference>
<keyword evidence="1 2" id="KW-0728">SH3 domain</keyword>
<feature type="compositionally biased region" description="Low complexity" evidence="3">
    <location>
        <begin position="714"/>
        <end position="740"/>
    </location>
</feature>
<dbReference type="SMART" id="SM00326">
    <property type="entry name" value="SH3"/>
    <property type="match status" value="1"/>
</dbReference>
<dbReference type="OrthoDB" id="6129702at2759"/>
<dbReference type="GeneID" id="54359158"/>
<feature type="region of interest" description="Disordered" evidence="3">
    <location>
        <begin position="518"/>
        <end position="693"/>
    </location>
</feature>
<dbReference type="GO" id="GO:0140278">
    <property type="term" value="P:mitotic division septum assembly"/>
    <property type="evidence" value="ECO:0007669"/>
    <property type="project" value="TreeGrafter"/>
</dbReference>
<gene>
    <name evidence="6" type="ORF">K489DRAFT_318898</name>
</gene>
<dbReference type="PANTHER" id="PTHR46333:SF2">
    <property type="entry name" value="CYTOKINESIS PROTEIN 3"/>
    <property type="match status" value="1"/>
</dbReference>
<feature type="region of interest" description="Disordered" evidence="3">
    <location>
        <begin position="1250"/>
        <end position="1273"/>
    </location>
</feature>
<reference evidence="6" key="3">
    <citation type="submission" date="2025-08" db="UniProtKB">
        <authorList>
            <consortium name="RefSeq"/>
        </authorList>
    </citation>
    <scope>IDENTIFICATION</scope>
    <source>
        <strain evidence="6">CBS 342.82</strain>
    </source>
</reference>
<dbReference type="InterPro" id="IPR035553">
    <property type="entry name" value="Cyk3_SH3"/>
</dbReference>
<feature type="compositionally biased region" description="Basic residues" evidence="3">
    <location>
        <begin position="619"/>
        <end position="633"/>
    </location>
</feature>
<evidence type="ECO:0000256" key="1">
    <source>
        <dbReference type="ARBA" id="ARBA00022443"/>
    </source>
</evidence>
<dbReference type="PANTHER" id="PTHR46333">
    <property type="entry name" value="CYTOKINESIS PROTEIN 3"/>
    <property type="match status" value="1"/>
</dbReference>
<evidence type="ECO:0000313" key="5">
    <source>
        <dbReference type="Proteomes" id="UP000504637"/>
    </source>
</evidence>
<feature type="compositionally biased region" description="Low complexity" evidence="3">
    <location>
        <begin position="183"/>
        <end position="197"/>
    </location>
</feature>
<feature type="compositionally biased region" description="Low complexity" evidence="3">
    <location>
        <begin position="539"/>
        <end position="549"/>
    </location>
</feature>
<dbReference type="Proteomes" id="UP000504637">
    <property type="component" value="Unplaced"/>
</dbReference>
<feature type="compositionally biased region" description="Basic and acidic residues" evidence="3">
    <location>
        <begin position="334"/>
        <end position="351"/>
    </location>
</feature>
<feature type="compositionally biased region" description="Basic and acidic residues" evidence="3">
    <location>
        <begin position="113"/>
        <end position="134"/>
    </location>
</feature>
<reference evidence="6" key="1">
    <citation type="submission" date="2020-01" db="EMBL/GenBank/DDBJ databases">
        <authorList>
            <consortium name="DOE Joint Genome Institute"/>
            <person name="Haridas S."/>
            <person name="Albert R."/>
            <person name="Binder M."/>
            <person name="Bloem J."/>
            <person name="Labutti K."/>
            <person name="Salamov A."/>
            <person name="Andreopoulos B."/>
            <person name="Baker S.E."/>
            <person name="Barry K."/>
            <person name="Bills G."/>
            <person name="Bluhm B.H."/>
            <person name="Cannon C."/>
            <person name="Castanera R."/>
            <person name="Culley D.E."/>
            <person name="Daum C."/>
            <person name="Ezra D."/>
            <person name="Gonzalez J.B."/>
            <person name="Henrissat B."/>
            <person name="Kuo A."/>
            <person name="Liang C."/>
            <person name="Lipzen A."/>
            <person name="Lutzoni F."/>
            <person name="Magnuson J."/>
            <person name="Mondo S."/>
            <person name="Nolan M."/>
            <person name="Ohm R."/>
            <person name="Pangilinan J."/>
            <person name="Park H.-J."/>
            <person name="Ramirez L."/>
            <person name="Alfaro M."/>
            <person name="Sun H."/>
            <person name="Tritt A."/>
            <person name="Yoshinaga Y."/>
            <person name="Zwiers L.-H."/>
            <person name="Turgeon B.G."/>
            <person name="Goodwin S.B."/>
            <person name="Spatafora J.W."/>
            <person name="Crous P.W."/>
            <person name="Grigoriev I.V."/>
        </authorList>
    </citation>
    <scope>NUCLEOTIDE SEQUENCE</scope>
    <source>
        <strain evidence="6">CBS 342.82</strain>
    </source>
</reference>
<organism evidence="6">
    <name type="scientific">Dissoconium aciculare CBS 342.82</name>
    <dbReference type="NCBI Taxonomy" id="1314786"/>
    <lineage>
        <taxon>Eukaryota</taxon>
        <taxon>Fungi</taxon>
        <taxon>Dikarya</taxon>
        <taxon>Ascomycota</taxon>
        <taxon>Pezizomycotina</taxon>
        <taxon>Dothideomycetes</taxon>
        <taxon>Dothideomycetidae</taxon>
        <taxon>Mycosphaerellales</taxon>
        <taxon>Dissoconiaceae</taxon>
        <taxon>Dissoconium</taxon>
    </lineage>
</organism>
<dbReference type="RefSeq" id="XP_033459914.1">
    <property type="nucleotide sequence ID" value="XM_033601358.1"/>
</dbReference>
<evidence type="ECO:0000313" key="6">
    <source>
        <dbReference type="RefSeq" id="XP_033459914.1"/>
    </source>
</evidence>
<accession>A0A6J3M4Q6</accession>
<protein>
    <recommendedName>
        <fullName evidence="4">SH3 domain-containing protein</fullName>
    </recommendedName>
</protein>
<feature type="compositionally biased region" description="Polar residues" evidence="3">
    <location>
        <begin position="205"/>
        <end position="221"/>
    </location>
</feature>
<feature type="region of interest" description="Disordered" evidence="3">
    <location>
        <begin position="1217"/>
        <end position="1238"/>
    </location>
</feature>
<dbReference type="CDD" id="cd11889">
    <property type="entry name" value="SH3_Cyk3p-like"/>
    <property type="match status" value="1"/>
</dbReference>
<dbReference type="Gene3D" id="2.30.30.40">
    <property type="entry name" value="SH3 Domains"/>
    <property type="match status" value="1"/>
</dbReference>
<feature type="region of interest" description="Disordered" evidence="3">
    <location>
        <begin position="714"/>
        <end position="747"/>
    </location>
</feature>
<feature type="domain" description="SH3" evidence="4">
    <location>
        <begin position="7"/>
        <end position="69"/>
    </location>
</feature>
<dbReference type="FunFam" id="3.10.620.30:FF:000005">
    <property type="entry name" value="SH3 domain protein (Cyk3), putative"/>
    <property type="match status" value="1"/>
</dbReference>
<evidence type="ECO:0000256" key="3">
    <source>
        <dbReference type="SAM" id="MobiDB-lite"/>
    </source>
</evidence>
<dbReference type="GO" id="GO:0110085">
    <property type="term" value="C:mitotic actomyosin contractile ring"/>
    <property type="evidence" value="ECO:0007669"/>
    <property type="project" value="TreeGrafter"/>
</dbReference>
<feature type="compositionally biased region" description="Polar residues" evidence="3">
    <location>
        <begin position="1257"/>
        <end position="1268"/>
    </location>
</feature>
<proteinExistence type="predicted"/>
<feature type="compositionally biased region" description="Low complexity" evidence="3">
    <location>
        <begin position="571"/>
        <end position="617"/>
    </location>
</feature>
<dbReference type="PROSITE" id="PS50002">
    <property type="entry name" value="SH3"/>
    <property type="match status" value="1"/>
</dbReference>
<dbReference type="SMART" id="SM00460">
    <property type="entry name" value="TGc"/>
    <property type="match status" value="1"/>
</dbReference>
<name>A0A6J3M4Q6_9PEZI</name>
<dbReference type="Pfam" id="PF07653">
    <property type="entry name" value="SH3_2"/>
    <property type="match status" value="1"/>
</dbReference>
<evidence type="ECO:0000259" key="4">
    <source>
        <dbReference type="PROSITE" id="PS50002"/>
    </source>
</evidence>
<dbReference type="SUPFAM" id="SSF54001">
    <property type="entry name" value="Cysteine proteinases"/>
    <property type="match status" value="1"/>
</dbReference>
<dbReference type="InterPro" id="IPR038765">
    <property type="entry name" value="Papain-like_cys_pep_sf"/>
</dbReference>
<keyword evidence="5" id="KW-1185">Reference proteome</keyword>
<dbReference type="Pfam" id="PF24584">
    <property type="entry name" value="Ig_CYK3_C"/>
    <property type="match status" value="2"/>
</dbReference>
<dbReference type="InterPro" id="IPR052557">
    <property type="entry name" value="CAP/Cytokinesis_protein"/>
</dbReference>
<reference evidence="6" key="2">
    <citation type="submission" date="2020-04" db="EMBL/GenBank/DDBJ databases">
        <authorList>
            <consortium name="NCBI Genome Project"/>
        </authorList>
    </citation>
    <scope>NUCLEOTIDE SEQUENCE</scope>
    <source>
        <strain evidence="6">CBS 342.82</strain>
    </source>
</reference>
<dbReference type="InterPro" id="IPR036028">
    <property type="entry name" value="SH3-like_dom_sf"/>
</dbReference>
<evidence type="ECO:0000256" key="2">
    <source>
        <dbReference type="PROSITE-ProRule" id="PRU00192"/>
    </source>
</evidence>
<sequence length="1343" mass="147174">MAGLPQRFPCWCKATYSWGGETKKDLGFIEGDLIEALNAGDGQWWMGRLRRDPRAIGLFPSNFVQVLAESFQPAPNVRNASPLSQSAAQKAGASNKAVFRKPFQAYGDGGKASGDDRDRKGTPEAEKERVPEKKKTFRPYSSMKNPTPPNGSLRKSAVNTVIDQELGPRIPSTPPRGGIAPPTRSNGSRTGGTTANAQRPKSFHGSIQNGISNGNPLSSRGYQAPIQLGSRAASPQHYYQPHPSTTNRGPSPQPQYREASPQPQYREASPQPQYREASPQPQYREASPQPQYRGASPQPHHRGASPQPQYREASPQPSYGILSPSRQSSHRSYQGHEELHTAAPTHHHDEHEYELENSPPPPPPPAHRSMFQPSRAPSPQPYAYQADPGHHSHTPMQPSPAGSRMTPSPLRDAMNDVMMSLQDMSTSTQSPPPGAKDIWSPEAFDLVRVQSDSRHRARSARATAEMSFSFDDGDGENLASQPYAPAQGHELGSYVQRMEHQLDTDDYEIDQAPEVPLKGSQYTNFHPTAANARPRDVESSSASELPELSQKVRHRKSAYELGHTRNALDRTFTTKTNATNSTESSSATQSSNSTQLTSRSIMSGASASGMSATSAGSLTRHKFGLGSQRRRKGLSMMETKSSYDLRSSARSIHESEASGPSYHESHASHNQPDAPVADWSTEPAESGGIFGGLSAPKARKSGFFKKMIESAKTTAKTGAANARSTLASTSRPGSRSGSPTKSITNGSVMTGFGNSITSRPASSAGGALSQMGLGNDWMQVRRDINRSNSLSRREMDDRAERCELHGLPVTYPIDQLREAVEGNEGLDGLPVNESTDFNTPNLALVDKNTRFLQNVPPMITAGTLAQNYLCRPYKSDVQRLRAIFTWVAERIVWEDDFEGQLDTRRVVHTKRGCSEEIAMVVADMCSAVGLHCEIIRGYLKQPGETLDLDTLAQANHWWNAVIIDGEWRILDCSLASPTHPRRGAYSSAGGQSAEAWYFLAKPLEICFTHIPLLPEQQHIVPPVEHEILIALPCATPNYFRQGLEMMDFNTSMLHLENLEMAHIHLTVPEDVECVAETEVRSFAHDPDGDIFESGDIVKKQVFAQADWIGGRKRFTIKALLPGDEGRGTLKVYAGKRGLMHSIRDNPHAMALALPLSHTGQNPPYNFVTRHPTPHAQRHDLYIAQPQCSRLLLNNTFVFCVRQHPSSLSRFTPDTWGAAANGSHGRPPSPNPLNRPGSAMSMVSASISASQYSETSSNASGQQPMSAAQQKPAKLAIQTPSQKIIRLTRKQENLARSAGESFDPASLSTSWETVIKIGEKGLWRGLVLADRSARWCVFAEWVCE</sequence>